<dbReference type="Gene3D" id="3.30.565.10">
    <property type="entry name" value="Histidine kinase-like ATPase, C-terminal domain"/>
    <property type="match status" value="1"/>
</dbReference>
<keyword evidence="7" id="KW-0902">Two-component regulatory system</keyword>
<dbReference type="SUPFAM" id="SSF55874">
    <property type="entry name" value="ATPase domain of HSP90 chaperone/DNA topoisomerase II/histidine kinase"/>
    <property type="match status" value="1"/>
</dbReference>
<dbReference type="Pfam" id="PF08448">
    <property type="entry name" value="PAS_4"/>
    <property type="match status" value="2"/>
</dbReference>
<dbReference type="Pfam" id="PF02518">
    <property type="entry name" value="HATPase_c"/>
    <property type="match status" value="1"/>
</dbReference>
<dbReference type="PANTHER" id="PTHR43065:SF46">
    <property type="entry name" value="C4-DICARBOXYLATE TRANSPORT SENSOR PROTEIN DCTB"/>
    <property type="match status" value="1"/>
</dbReference>
<evidence type="ECO:0000256" key="3">
    <source>
        <dbReference type="ARBA" id="ARBA00022679"/>
    </source>
</evidence>
<dbReference type="eggNOG" id="COG4191">
    <property type="taxonomic scope" value="Bacteria"/>
</dbReference>
<dbReference type="EC" id="2.7.13.3" evidence="2"/>
<keyword evidence="6" id="KW-0067">ATP-binding</keyword>
<evidence type="ECO:0000256" key="5">
    <source>
        <dbReference type="ARBA" id="ARBA00022777"/>
    </source>
</evidence>
<dbReference type="EMBL" id="AECZ01000002">
    <property type="protein sequence ID" value="EFL52807.1"/>
    <property type="molecule type" value="Genomic_DNA"/>
</dbReference>
<feature type="domain" description="PAC" evidence="9">
    <location>
        <begin position="80"/>
        <end position="135"/>
    </location>
</feature>
<accession>E1JS38</accession>
<dbReference type="InterPro" id="IPR000700">
    <property type="entry name" value="PAS-assoc_C"/>
</dbReference>
<evidence type="ECO:0000313" key="10">
    <source>
        <dbReference type="EMBL" id="EFL52807.1"/>
    </source>
</evidence>
<keyword evidence="11" id="KW-1185">Reference proteome</keyword>
<dbReference type="STRING" id="596151.DesfrDRAFT_0437"/>
<dbReference type="InterPro" id="IPR036097">
    <property type="entry name" value="HisK_dim/P_sf"/>
</dbReference>
<dbReference type="InterPro" id="IPR013656">
    <property type="entry name" value="PAS_4"/>
</dbReference>
<dbReference type="Proteomes" id="UP000006250">
    <property type="component" value="Unassembled WGS sequence"/>
</dbReference>
<dbReference type="InterPro" id="IPR004358">
    <property type="entry name" value="Sig_transdc_His_kin-like_C"/>
</dbReference>
<dbReference type="SMART" id="SM00387">
    <property type="entry name" value="HATPase_c"/>
    <property type="match status" value="1"/>
</dbReference>
<evidence type="ECO:0000313" key="11">
    <source>
        <dbReference type="Proteomes" id="UP000006250"/>
    </source>
</evidence>
<dbReference type="InterPro" id="IPR000014">
    <property type="entry name" value="PAS"/>
</dbReference>
<comment type="caution">
    <text evidence="10">The sequence shown here is derived from an EMBL/GenBank/DDBJ whole genome shotgun (WGS) entry which is preliminary data.</text>
</comment>
<dbReference type="GO" id="GO:0005524">
    <property type="term" value="F:ATP binding"/>
    <property type="evidence" value="ECO:0007669"/>
    <property type="project" value="UniProtKB-KW"/>
</dbReference>
<dbReference type="RefSeq" id="WP_005990666.1">
    <property type="nucleotide sequence ID" value="NZ_AECZ01000002.1"/>
</dbReference>
<evidence type="ECO:0000256" key="2">
    <source>
        <dbReference type="ARBA" id="ARBA00012438"/>
    </source>
</evidence>
<dbReference type="GO" id="GO:0000155">
    <property type="term" value="F:phosphorelay sensor kinase activity"/>
    <property type="evidence" value="ECO:0007669"/>
    <property type="project" value="InterPro"/>
</dbReference>
<comment type="catalytic activity">
    <reaction evidence="1">
        <text>ATP + protein L-histidine = ADP + protein N-phospho-L-histidine.</text>
        <dbReference type="EC" id="2.7.13.3"/>
    </reaction>
</comment>
<dbReference type="OrthoDB" id="9769169at2"/>
<evidence type="ECO:0000259" key="9">
    <source>
        <dbReference type="PROSITE" id="PS50113"/>
    </source>
</evidence>
<keyword evidence="3" id="KW-0808">Transferase</keyword>
<dbReference type="InterPro" id="IPR036890">
    <property type="entry name" value="HATPase_C_sf"/>
</dbReference>
<evidence type="ECO:0000256" key="1">
    <source>
        <dbReference type="ARBA" id="ARBA00000085"/>
    </source>
</evidence>
<evidence type="ECO:0000256" key="7">
    <source>
        <dbReference type="ARBA" id="ARBA00023012"/>
    </source>
</evidence>
<proteinExistence type="predicted"/>
<reference evidence="10 11" key="1">
    <citation type="submission" date="2010-08" db="EMBL/GenBank/DDBJ databases">
        <title>The draft genome of Desulfovibrio fructosovorans JJ.</title>
        <authorList>
            <consortium name="US DOE Joint Genome Institute (JGI-PGF)"/>
            <person name="Lucas S."/>
            <person name="Copeland A."/>
            <person name="Lapidus A."/>
            <person name="Cheng J.-F."/>
            <person name="Bruce D."/>
            <person name="Goodwin L."/>
            <person name="Pitluck S."/>
            <person name="Land M.L."/>
            <person name="Hauser L."/>
            <person name="Chang Y.-J."/>
            <person name="Jeffries C."/>
            <person name="Wall J.D."/>
            <person name="Stahl D.A."/>
            <person name="Arkin A.P."/>
            <person name="Dehal P."/>
            <person name="Stolyar S.M."/>
            <person name="Hazen T.C."/>
            <person name="Woyke T.J."/>
        </authorList>
    </citation>
    <scope>NUCLEOTIDE SEQUENCE [LARGE SCALE GENOMIC DNA]</scope>
    <source>
        <strain evidence="10 11">JJ</strain>
    </source>
</reference>
<dbReference type="PRINTS" id="PR00344">
    <property type="entry name" value="BCTRLSENSOR"/>
</dbReference>
<evidence type="ECO:0000256" key="6">
    <source>
        <dbReference type="ARBA" id="ARBA00022840"/>
    </source>
</evidence>
<keyword evidence="4" id="KW-0547">Nucleotide-binding</keyword>
<organism evidence="10 11">
    <name type="scientific">Solidesulfovibrio fructosivorans JJ]</name>
    <dbReference type="NCBI Taxonomy" id="596151"/>
    <lineage>
        <taxon>Bacteria</taxon>
        <taxon>Pseudomonadati</taxon>
        <taxon>Thermodesulfobacteriota</taxon>
        <taxon>Desulfovibrionia</taxon>
        <taxon>Desulfovibrionales</taxon>
        <taxon>Desulfovibrionaceae</taxon>
        <taxon>Solidesulfovibrio</taxon>
    </lineage>
</organism>
<evidence type="ECO:0000259" key="8">
    <source>
        <dbReference type="PROSITE" id="PS50109"/>
    </source>
</evidence>
<dbReference type="Gene3D" id="3.30.450.20">
    <property type="entry name" value="PAS domain"/>
    <property type="match status" value="2"/>
</dbReference>
<dbReference type="PROSITE" id="PS50113">
    <property type="entry name" value="PAC"/>
    <property type="match status" value="1"/>
</dbReference>
<dbReference type="CDD" id="cd00130">
    <property type="entry name" value="PAS"/>
    <property type="match status" value="1"/>
</dbReference>
<feature type="domain" description="Histidine kinase" evidence="8">
    <location>
        <begin position="276"/>
        <end position="533"/>
    </location>
</feature>
<dbReference type="SUPFAM" id="SSF55785">
    <property type="entry name" value="PYP-like sensor domain (PAS domain)"/>
    <property type="match status" value="2"/>
</dbReference>
<dbReference type="PROSITE" id="PS50109">
    <property type="entry name" value="HIS_KIN"/>
    <property type="match status" value="1"/>
</dbReference>
<dbReference type="PANTHER" id="PTHR43065">
    <property type="entry name" value="SENSOR HISTIDINE KINASE"/>
    <property type="match status" value="1"/>
</dbReference>
<evidence type="ECO:0000256" key="4">
    <source>
        <dbReference type="ARBA" id="ARBA00022741"/>
    </source>
</evidence>
<dbReference type="Gene3D" id="1.10.287.130">
    <property type="match status" value="1"/>
</dbReference>
<dbReference type="InterPro" id="IPR005467">
    <property type="entry name" value="His_kinase_dom"/>
</dbReference>
<protein>
    <recommendedName>
        <fullName evidence="2">histidine kinase</fullName>
        <ecNumber evidence="2">2.7.13.3</ecNumber>
    </recommendedName>
</protein>
<dbReference type="InterPro" id="IPR003594">
    <property type="entry name" value="HATPase_dom"/>
</dbReference>
<keyword evidence="5 10" id="KW-0418">Kinase</keyword>
<sequence>MSRSRPQRPQNGPDLRAPYFEALLDALPVGLCFLDTDRKVVAANGALRRFYPGEFVVGRPCPAVGEACRPCLAEQALAAEEPVSRVADVVGPDGATRQVESVCHPLRGPDGRVFGLAEIVRDISRRVSAEREMAMAGQDIEMLLASIRSILVSLDGEDRVRRFNAGAETAFGIAAGEAKGKDFFALPLDWEGQALREAVAASRDRLSPVRVDEVRCRIPGGDERMLGLTVNPVPPAASGSRPGVLLLGQDLAEIKAREFKTLQERRMQAIGCLAAGIAHEINTPVQYVTYNVGFLEESFTDILRVADACRRLAALAAGAGGEIAAVGQELEALLEDAELDYLRQEIPAAIANSRKGLRQVSEIIAAMRQMSHPGTAESLFFDINAAVRDIVTITRNAWKHVAEVELKLADGLPLVYGQPHEVSQVLLNVVINAAQAVEERVGREPWRHGRIAIATSLEPQGVTVAVADNGAGIDPADEGRIFDPFFTSKPAGKGTGQGLAISQAIMSRHGGGIEVANRPGEGVTFFLRFPAENGDGTA</sequence>
<dbReference type="SMART" id="SM00091">
    <property type="entry name" value="PAS"/>
    <property type="match status" value="2"/>
</dbReference>
<name>E1JS38_SOLFR</name>
<dbReference type="SUPFAM" id="SSF47384">
    <property type="entry name" value="Homodimeric domain of signal transducing histidine kinase"/>
    <property type="match status" value="1"/>
</dbReference>
<dbReference type="InterPro" id="IPR035965">
    <property type="entry name" value="PAS-like_dom_sf"/>
</dbReference>
<dbReference type="AlphaFoldDB" id="E1JS38"/>
<gene>
    <name evidence="10" type="ORF">DesfrDRAFT_0437</name>
</gene>